<evidence type="ECO:0000256" key="3">
    <source>
        <dbReference type="ARBA" id="ARBA00022723"/>
    </source>
</evidence>
<dbReference type="RefSeq" id="WP_006779711.1">
    <property type="nucleotide sequence ID" value="NZ_CP040506.1"/>
</dbReference>
<dbReference type="GO" id="GO:0004813">
    <property type="term" value="F:alanine-tRNA ligase activity"/>
    <property type="evidence" value="ECO:0007669"/>
    <property type="project" value="InterPro"/>
</dbReference>
<gene>
    <name evidence="6" type="ORF">HMPREF9473_01728</name>
</gene>
<dbReference type="InterPro" id="IPR018164">
    <property type="entry name" value="Ala-tRNA-synth_IIc_N"/>
</dbReference>
<dbReference type="EMBL" id="ADLN01000028">
    <property type="protein sequence ID" value="EHI60282.1"/>
    <property type="molecule type" value="Genomic_DNA"/>
</dbReference>
<evidence type="ECO:0000313" key="6">
    <source>
        <dbReference type="EMBL" id="EHI60282.1"/>
    </source>
</evidence>
<dbReference type="GO" id="GO:0002161">
    <property type="term" value="F:aminoacyl-tRNA deacylase activity"/>
    <property type="evidence" value="ECO:0007669"/>
    <property type="project" value="UniProtKB-ARBA"/>
</dbReference>
<dbReference type="GO" id="GO:0046872">
    <property type="term" value="F:metal ion binding"/>
    <property type="evidence" value="ECO:0007669"/>
    <property type="project" value="UniProtKB-KW"/>
</dbReference>
<dbReference type="InterPro" id="IPR051335">
    <property type="entry name" value="Alanyl-tRNA_Editing_Enzymes"/>
</dbReference>
<reference evidence="6 7" key="1">
    <citation type="submission" date="2011-08" db="EMBL/GenBank/DDBJ databases">
        <title>The Genome Sequence of Clostridium hathewayi WAL-18680.</title>
        <authorList>
            <consortium name="The Broad Institute Genome Sequencing Platform"/>
            <person name="Earl A."/>
            <person name="Ward D."/>
            <person name="Feldgarden M."/>
            <person name="Gevers D."/>
            <person name="Finegold S.M."/>
            <person name="Summanen P.H."/>
            <person name="Molitoris D.R."/>
            <person name="Song M."/>
            <person name="Daigneault M."/>
            <person name="Allen-Vercoe E."/>
            <person name="Young S.K."/>
            <person name="Zeng Q."/>
            <person name="Gargeya S."/>
            <person name="Fitzgerald M."/>
            <person name="Haas B."/>
            <person name="Abouelleil A."/>
            <person name="Alvarado L."/>
            <person name="Arachchi H.M."/>
            <person name="Berlin A."/>
            <person name="Brown A."/>
            <person name="Chapman S.B."/>
            <person name="Chen Z."/>
            <person name="Dunbar C."/>
            <person name="Freedman E."/>
            <person name="Gearin G."/>
            <person name="Gellesch M."/>
            <person name="Goldberg J."/>
            <person name="Griggs A."/>
            <person name="Gujja S."/>
            <person name="Heiman D."/>
            <person name="Howarth C."/>
            <person name="Larson L."/>
            <person name="Lui A."/>
            <person name="MacDonald P.J.P."/>
            <person name="Montmayeur A."/>
            <person name="Murphy C."/>
            <person name="Neiman D."/>
            <person name="Pearson M."/>
            <person name="Priest M."/>
            <person name="Roberts A."/>
            <person name="Saif S."/>
            <person name="Shea T."/>
            <person name="Shenoy N."/>
            <person name="Sisk P."/>
            <person name="Stolte C."/>
            <person name="Sykes S."/>
            <person name="Wortman J."/>
            <person name="Nusbaum C."/>
            <person name="Birren B."/>
        </authorList>
    </citation>
    <scope>NUCLEOTIDE SEQUENCE [LARGE SCALE GENOMIC DNA]</scope>
    <source>
        <strain evidence="6 7">WAL-18680</strain>
    </source>
</reference>
<dbReference type="SMART" id="SM00863">
    <property type="entry name" value="tRNA_SAD"/>
    <property type="match status" value="1"/>
</dbReference>
<dbReference type="Gene3D" id="2.40.30.130">
    <property type="match status" value="1"/>
</dbReference>
<comment type="subcellular location">
    <subcellularLocation>
        <location evidence="2">Cytoplasm</location>
    </subcellularLocation>
</comment>
<evidence type="ECO:0000313" key="7">
    <source>
        <dbReference type="Proteomes" id="UP000005384"/>
    </source>
</evidence>
<keyword evidence="3" id="KW-0479">Metal-binding</keyword>
<proteinExistence type="predicted"/>
<dbReference type="Proteomes" id="UP000005384">
    <property type="component" value="Unassembled WGS sequence"/>
</dbReference>
<dbReference type="GO" id="GO:0006419">
    <property type="term" value="P:alanyl-tRNA aminoacylation"/>
    <property type="evidence" value="ECO:0007669"/>
    <property type="project" value="InterPro"/>
</dbReference>
<comment type="caution">
    <text evidence="6">The sequence shown here is derived from an EMBL/GenBank/DDBJ whole genome shotgun (WGS) entry which is preliminary data.</text>
</comment>
<dbReference type="OrthoDB" id="9812949at2"/>
<dbReference type="Gene3D" id="3.30.980.10">
    <property type="entry name" value="Threonyl-trna Synthetase, Chain A, domain 2"/>
    <property type="match status" value="1"/>
</dbReference>
<evidence type="ECO:0000259" key="5">
    <source>
        <dbReference type="PROSITE" id="PS50860"/>
    </source>
</evidence>
<evidence type="ECO:0000256" key="4">
    <source>
        <dbReference type="ARBA" id="ARBA00022833"/>
    </source>
</evidence>
<dbReference type="PATRIC" id="fig|742737.3.peg.1752"/>
<dbReference type="Gene3D" id="3.10.310.40">
    <property type="match status" value="1"/>
</dbReference>
<dbReference type="InterPro" id="IPR012947">
    <property type="entry name" value="tRNA_SAD"/>
</dbReference>
<dbReference type="HOGENOM" id="CLU_004485_7_2_9"/>
<protein>
    <recommendedName>
        <fullName evidence="5">Alanyl-transfer RNA synthetases family profile domain-containing protein</fullName>
    </recommendedName>
</protein>
<comment type="cofactor">
    <cofactor evidence="1">
        <name>Zn(2+)</name>
        <dbReference type="ChEBI" id="CHEBI:29105"/>
    </cofactor>
</comment>
<dbReference type="Pfam" id="PF01411">
    <property type="entry name" value="tRNA-synt_2c"/>
    <property type="match status" value="1"/>
</dbReference>
<evidence type="ECO:0000256" key="2">
    <source>
        <dbReference type="ARBA" id="ARBA00004496"/>
    </source>
</evidence>
<dbReference type="PANTHER" id="PTHR43462">
    <property type="entry name" value="ALANYL-TRNA EDITING PROTEIN"/>
    <property type="match status" value="1"/>
</dbReference>
<dbReference type="GO" id="GO:0005524">
    <property type="term" value="F:ATP binding"/>
    <property type="evidence" value="ECO:0007669"/>
    <property type="project" value="InterPro"/>
</dbReference>
<feature type="domain" description="Alanyl-transfer RNA synthetases family profile" evidence="5">
    <location>
        <begin position="1"/>
        <end position="219"/>
    </location>
</feature>
<dbReference type="Pfam" id="PF07973">
    <property type="entry name" value="tRNA_SAD"/>
    <property type="match status" value="1"/>
</dbReference>
<dbReference type="AlphaFoldDB" id="G5IE01"/>
<dbReference type="PANTHER" id="PTHR43462:SF1">
    <property type="entry name" value="ALANYL-TRNA EDITING PROTEIN AARSD1"/>
    <property type="match status" value="1"/>
</dbReference>
<dbReference type="InterPro" id="IPR009000">
    <property type="entry name" value="Transl_B-barrel_sf"/>
</dbReference>
<dbReference type="InterPro" id="IPR018163">
    <property type="entry name" value="Thr/Ala-tRNA-synth_IIc_edit"/>
</dbReference>
<dbReference type="GO" id="GO:0003676">
    <property type="term" value="F:nucleic acid binding"/>
    <property type="evidence" value="ECO:0007669"/>
    <property type="project" value="InterPro"/>
</dbReference>
<name>G5IE01_9FIRM</name>
<dbReference type="InterPro" id="IPR018165">
    <property type="entry name" value="Ala-tRNA-synth_IIc_core"/>
</dbReference>
<keyword evidence="7" id="KW-1185">Reference proteome</keyword>
<dbReference type="SUPFAM" id="SSF55186">
    <property type="entry name" value="ThrRS/AlaRS common domain"/>
    <property type="match status" value="1"/>
</dbReference>
<dbReference type="SUPFAM" id="SSF50447">
    <property type="entry name" value="Translation proteins"/>
    <property type="match status" value="1"/>
</dbReference>
<organism evidence="6 7">
    <name type="scientific">Hungatella hathewayi WAL-18680</name>
    <dbReference type="NCBI Taxonomy" id="742737"/>
    <lineage>
        <taxon>Bacteria</taxon>
        <taxon>Bacillati</taxon>
        <taxon>Bacillota</taxon>
        <taxon>Clostridia</taxon>
        <taxon>Lachnospirales</taxon>
        <taxon>Lachnospiraceae</taxon>
        <taxon>Hungatella</taxon>
    </lineage>
</organism>
<dbReference type="GO" id="GO:0005737">
    <property type="term" value="C:cytoplasm"/>
    <property type="evidence" value="ECO:0007669"/>
    <property type="project" value="UniProtKB-SubCell"/>
</dbReference>
<evidence type="ECO:0000256" key="1">
    <source>
        <dbReference type="ARBA" id="ARBA00001947"/>
    </source>
</evidence>
<dbReference type="PROSITE" id="PS50860">
    <property type="entry name" value="AA_TRNA_LIGASE_II_ALA"/>
    <property type="match status" value="1"/>
</dbReference>
<keyword evidence="4" id="KW-0862">Zinc</keyword>
<sequence>MEKLYYRTPYVKCFDSVVVSCQQGKHGYEVMLEQTGFYPEGGGQPSDTGILGGRRVLEVHERNGEILHYTDGPLDIGSQVTGEIDWDRRYSNMQQHTGEHLLSGLVHHHYGYDNVGFHMGENEVTVDFNGPLTMEQLEEVEREANRMIYENLPVNQLYPTEEELHKIDYRSKKELSGQVRIVEIPGGDTCACCGTHVERTGEVGIIKVLGMINYKGGVRLTMLCGMRALEDYERKQAQVTKISNLLSAKPDAIVDAVARIKQENADREYQINQLYQQLFQAKAEKLPARSGLLCLYEEGLTPVQLRNYCTLLYEQKKGDVVLVCSGNDGRIQYALGSAVEDMRTLSREMNERLHGKGGGSALMAQGTWETTWQEVENACRERG</sequence>
<accession>G5IE01</accession>